<dbReference type="Proteomes" id="UP000053989">
    <property type="component" value="Unassembled WGS sequence"/>
</dbReference>
<proteinExistence type="predicted"/>
<keyword evidence="2" id="KW-1185">Reference proteome</keyword>
<gene>
    <name evidence="1" type="ORF">SCLCIDRAFT_1215086</name>
</gene>
<accession>A0A0C3E1V1</accession>
<sequence>MRIAGIVETIEAGETPSTSISYPKEIYMTQYEALARLESSERLIKQLNSPALGWI</sequence>
<protein>
    <submittedName>
        <fullName evidence="1">Uncharacterized protein</fullName>
    </submittedName>
</protein>
<dbReference type="EMBL" id="KN822042">
    <property type="protein sequence ID" value="KIM62494.1"/>
    <property type="molecule type" value="Genomic_DNA"/>
</dbReference>
<evidence type="ECO:0000313" key="2">
    <source>
        <dbReference type="Proteomes" id="UP000053989"/>
    </source>
</evidence>
<dbReference type="InParanoid" id="A0A0C3E1V1"/>
<name>A0A0C3E1V1_9AGAM</name>
<reference evidence="2" key="2">
    <citation type="submission" date="2015-01" db="EMBL/GenBank/DDBJ databases">
        <title>Evolutionary Origins and Diversification of the Mycorrhizal Mutualists.</title>
        <authorList>
            <consortium name="DOE Joint Genome Institute"/>
            <consortium name="Mycorrhizal Genomics Consortium"/>
            <person name="Kohler A."/>
            <person name="Kuo A."/>
            <person name="Nagy L.G."/>
            <person name="Floudas D."/>
            <person name="Copeland A."/>
            <person name="Barry K.W."/>
            <person name="Cichocki N."/>
            <person name="Veneault-Fourrey C."/>
            <person name="LaButti K."/>
            <person name="Lindquist E.A."/>
            <person name="Lipzen A."/>
            <person name="Lundell T."/>
            <person name="Morin E."/>
            <person name="Murat C."/>
            <person name="Riley R."/>
            <person name="Ohm R."/>
            <person name="Sun H."/>
            <person name="Tunlid A."/>
            <person name="Henrissat B."/>
            <person name="Grigoriev I.V."/>
            <person name="Hibbett D.S."/>
            <person name="Martin F."/>
        </authorList>
    </citation>
    <scope>NUCLEOTIDE SEQUENCE [LARGE SCALE GENOMIC DNA]</scope>
    <source>
        <strain evidence="2">Foug A</strain>
    </source>
</reference>
<reference evidence="1 2" key="1">
    <citation type="submission" date="2014-04" db="EMBL/GenBank/DDBJ databases">
        <authorList>
            <consortium name="DOE Joint Genome Institute"/>
            <person name="Kuo A."/>
            <person name="Kohler A."/>
            <person name="Nagy L.G."/>
            <person name="Floudas D."/>
            <person name="Copeland A."/>
            <person name="Barry K.W."/>
            <person name="Cichocki N."/>
            <person name="Veneault-Fourrey C."/>
            <person name="LaButti K."/>
            <person name="Lindquist E.A."/>
            <person name="Lipzen A."/>
            <person name="Lundell T."/>
            <person name="Morin E."/>
            <person name="Murat C."/>
            <person name="Sun H."/>
            <person name="Tunlid A."/>
            <person name="Henrissat B."/>
            <person name="Grigoriev I.V."/>
            <person name="Hibbett D.S."/>
            <person name="Martin F."/>
            <person name="Nordberg H.P."/>
            <person name="Cantor M.N."/>
            <person name="Hua S.X."/>
        </authorList>
    </citation>
    <scope>NUCLEOTIDE SEQUENCE [LARGE SCALE GENOMIC DNA]</scope>
    <source>
        <strain evidence="1 2">Foug A</strain>
    </source>
</reference>
<organism evidence="1 2">
    <name type="scientific">Scleroderma citrinum Foug A</name>
    <dbReference type="NCBI Taxonomy" id="1036808"/>
    <lineage>
        <taxon>Eukaryota</taxon>
        <taxon>Fungi</taxon>
        <taxon>Dikarya</taxon>
        <taxon>Basidiomycota</taxon>
        <taxon>Agaricomycotina</taxon>
        <taxon>Agaricomycetes</taxon>
        <taxon>Agaricomycetidae</taxon>
        <taxon>Boletales</taxon>
        <taxon>Sclerodermatineae</taxon>
        <taxon>Sclerodermataceae</taxon>
        <taxon>Scleroderma</taxon>
    </lineage>
</organism>
<dbReference type="HOGENOM" id="CLU_3033722_0_0_1"/>
<dbReference type="AlphaFoldDB" id="A0A0C3E1V1"/>
<evidence type="ECO:0000313" key="1">
    <source>
        <dbReference type="EMBL" id="KIM62494.1"/>
    </source>
</evidence>